<proteinExistence type="predicted"/>
<accession>A0ABR7PZD8</accession>
<gene>
    <name evidence="1" type="ORF">F6X42_35605</name>
</gene>
<evidence type="ECO:0000313" key="1">
    <source>
        <dbReference type="EMBL" id="MBC8751648.1"/>
    </source>
</evidence>
<dbReference type="RefSeq" id="WP_187638560.1">
    <property type="nucleotide sequence ID" value="NZ_VZQQ01000062.1"/>
</dbReference>
<evidence type="ECO:0000313" key="2">
    <source>
        <dbReference type="Proteomes" id="UP000736373"/>
    </source>
</evidence>
<keyword evidence="2" id="KW-1185">Reference proteome</keyword>
<comment type="caution">
    <text evidence="1">The sequence shown here is derived from an EMBL/GenBank/DDBJ whole genome shotgun (WGS) entry which is preliminary data.</text>
</comment>
<name>A0ABR7PZD8_9BURK</name>
<feature type="non-terminal residue" evidence="1">
    <location>
        <position position="214"/>
    </location>
</feature>
<sequence length="214" mass="23896">MKILLSTGDVFQSKRFPSLQLKNFNSVSLGFESVQSAFLLGAENAFENATDLLTLMHQRLLHASSGIPEQYKETFTSYFGNPDDKVDVAALGFQGGSELGLSGSQTRSALVRAVLQCVWKGIQMRPVRLYYGGGSVIPNVRAYAPDLKTVRRNGKINIHLAIDFFGLEPQVIRKRLGWASSSFARAQGMMVLSWWNSYRSGGRVHDRRSWARFT</sequence>
<dbReference type="Proteomes" id="UP000736373">
    <property type="component" value="Unassembled WGS sequence"/>
</dbReference>
<protein>
    <submittedName>
        <fullName evidence="1">Uncharacterized protein</fullName>
    </submittedName>
</protein>
<reference evidence="1 2" key="1">
    <citation type="submission" date="2019-09" db="EMBL/GenBank/DDBJ databases">
        <title>Paraburkholderia podalyriae sp. nov., A South African Podalyria-associated rhizobium.</title>
        <authorList>
            <person name="Mavima L."/>
            <person name="Beukes C.W."/>
            <person name="Palmer M."/>
            <person name="De Meyer S.E."/>
            <person name="James E.K."/>
            <person name="Maluk M."/>
            <person name="Avontuur J.R."/>
            <person name="Chan W.Y."/>
            <person name="Venter S.N."/>
            <person name="Steenkamp E.T."/>
        </authorList>
    </citation>
    <scope>NUCLEOTIDE SEQUENCE [LARGE SCALE GENOMIC DNA]</scope>
    <source>
        <strain evidence="1 2">WC7.3b</strain>
    </source>
</reference>
<organism evidence="1 2">
    <name type="scientific">Paraburkholderia podalyriae</name>
    <dbReference type="NCBI Taxonomy" id="1938811"/>
    <lineage>
        <taxon>Bacteria</taxon>
        <taxon>Pseudomonadati</taxon>
        <taxon>Pseudomonadota</taxon>
        <taxon>Betaproteobacteria</taxon>
        <taxon>Burkholderiales</taxon>
        <taxon>Burkholderiaceae</taxon>
        <taxon>Paraburkholderia</taxon>
    </lineage>
</organism>
<dbReference type="EMBL" id="VZQQ01000062">
    <property type="protein sequence ID" value="MBC8751648.1"/>
    <property type="molecule type" value="Genomic_DNA"/>
</dbReference>